<evidence type="ECO:0000313" key="1">
    <source>
        <dbReference type="EMBL" id="ABK25756.1"/>
    </source>
</evidence>
<dbReference type="EMBL" id="EF086496">
    <property type="protein sequence ID" value="ABK25756.1"/>
    <property type="molecule type" value="mRNA"/>
</dbReference>
<reference evidence="1" key="1">
    <citation type="journal article" date="2008" name="BMC Genomics">
        <title>A conifer genomics resource of 200,000 spruce (Picea spp.) ESTs and 6,464 high-quality, sequence-finished full-length cDNAs for Sitka spruce (Picea sitchensis).</title>
        <authorList>
            <person name="Ralph S.G."/>
            <person name="Chun H.J."/>
            <person name="Kolosova N."/>
            <person name="Cooper D."/>
            <person name="Oddy C."/>
            <person name="Ritland C.E."/>
            <person name="Kirkpatrick R."/>
            <person name="Moore R."/>
            <person name="Barber S."/>
            <person name="Holt R.A."/>
            <person name="Jones S.J."/>
            <person name="Marra M.A."/>
            <person name="Douglas C.J."/>
            <person name="Ritland K."/>
            <person name="Bohlmann J."/>
        </authorList>
    </citation>
    <scope>NUCLEOTIDE SEQUENCE</scope>
    <source>
        <tissue evidence="1">Bark</tissue>
    </source>
</reference>
<proteinExistence type="evidence at transcript level"/>
<name>A9NYP5_PICSI</name>
<dbReference type="AlphaFoldDB" id="A9NYP5"/>
<sequence>MGSELELETFYCGHGTGMGNIRRSCSVGIAGRSGMDGPLVSQPQIVQRIRRETCSRPDPLQRRFRFLLQSSPARSVRDHTSSLYTGKVDKLENGLVLSDYITGVHSALLPLLFDAPQ</sequence>
<protein>
    <submittedName>
        <fullName evidence="1">Uncharacterized protein</fullName>
    </submittedName>
</protein>
<organism evidence="1">
    <name type="scientific">Picea sitchensis</name>
    <name type="common">Sitka spruce</name>
    <name type="synonym">Pinus sitchensis</name>
    <dbReference type="NCBI Taxonomy" id="3332"/>
    <lineage>
        <taxon>Eukaryota</taxon>
        <taxon>Viridiplantae</taxon>
        <taxon>Streptophyta</taxon>
        <taxon>Embryophyta</taxon>
        <taxon>Tracheophyta</taxon>
        <taxon>Spermatophyta</taxon>
        <taxon>Pinopsida</taxon>
        <taxon>Pinidae</taxon>
        <taxon>Conifers I</taxon>
        <taxon>Pinales</taxon>
        <taxon>Pinaceae</taxon>
        <taxon>Picea</taxon>
    </lineage>
</organism>
<accession>A9NYP5</accession>